<dbReference type="SUPFAM" id="SSF63829">
    <property type="entry name" value="Calcium-dependent phosphotriesterase"/>
    <property type="match status" value="1"/>
</dbReference>
<protein>
    <submittedName>
        <fullName evidence="1">Uncharacterized protein</fullName>
    </submittedName>
</protein>
<dbReference type="EMBL" id="JBHSFY010000005">
    <property type="protein sequence ID" value="MFC4477279.1"/>
    <property type="molecule type" value="Genomic_DNA"/>
</dbReference>
<dbReference type="RefSeq" id="WP_379797162.1">
    <property type="nucleotide sequence ID" value="NZ_JBHSFY010000005.1"/>
</dbReference>
<dbReference type="Gene3D" id="2.130.10.10">
    <property type="entry name" value="YVTN repeat-like/Quinoprotein amine dehydrogenase"/>
    <property type="match status" value="1"/>
</dbReference>
<comment type="caution">
    <text evidence="1">The sequence shown here is derived from an EMBL/GenBank/DDBJ whole genome shotgun (WGS) entry which is preliminary data.</text>
</comment>
<evidence type="ECO:0000313" key="1">
    <source>
        <dbReference type="EMBL" id="MFC4477279.1"/>
    </source>
</evidence>
<gene>
    <name evidence="1" type="ORF">ACFO3N_09420</name>
</gene>
<sequence>MATDRTQIGYKFENGDIPSQGDFQEVFNSFIHKDEDKADFQMVEDGRDNQHYVTPALLYTGLKNIGIITGNSYMPRKEHFDSFVGDTIALQYAPVNYSVKVFKNGQLLLEKEGQGNDGDYIINYEMAKITFSGNIDNRNIEVDYWYKNLAPNTNPGGGSSEPIDFTSFLHTSGNETKNGILTFNNTTPTSTSGIVLTNSGADTGAKVLDVTVTGAGSGIAVQNTATGTGIKVSNTGAGTGLQVNSSSTATGDPLQIAKDNIVKAKIDAEGIVTAKKFVSEGGTAEKFVKGDGSLDPKTYAEDNNVIHTTGNESKDGALNLTHNTSVDDVLTITKNNSANCLKLVQNSSSSATTSTFDTNTENVNRKAISVQKIQVEKAFITHDGNVSGTSFTTLNEKADITDGFLTLAASTAATAMAGHAKLYAKTDGTTDLYVMGSDGVEKKIGASGGTTITGTANKLTKFNSTGNNVTDSNITDNGSLVTVSKPTTIDSGTSNNSGLTLAKLTATPDSYEIFASGSWTMYCVIDGKDGYFYAADHYNGKIIKFDKITKVVSDVTTNSISNIRNIVLGPDGYIYTTQDSSSYHSVLKVNKSTGAITTFCNTSSIGNTVLYNLVYNNGYFYVTNSNGAGIIKIDSTTATASVIGTYSSNYPYGITFFNQKIYVAEYHGLGRIFEIDPVTGAFSVWLTTNLPFTSIMVGADGYFYCSSLTNYITKINPVTKEISEYCTTPLLGGNNLGIFQSTEGDFYTANSSKITKLIPTPDKVLTTTSTGLVVRTKYLEDIPYVKADENGNPINQVPTSLDSPNFTGIPTAPTAAIGTNTNQLATTAFVMANSGGATSGNYTPVISSASGIIGTNVLRSVYTKIGNLITVTCMMSATSDSTGDFITPTTKAFYISLPFTAQGDSTSVIVIGSNNDTGNNSFTSVIGSGDGNNGTKAVVNYKATKSSVNYLQFTITYNIS</sequence>
<organism evidence="1 2">
    <name type="scientific">Flavobacterium chungangensis</name>
    <dbReference type="NCBI Taxonomy" id="2708132"/>
    <lineage>
        <taxon>Bacteria</taxon>
        <taxon>Pseudomonadati</taxon>
        <taxon>Bacteroidota</taxon>
        <taxon>Flavobacteriia</taxon>
        <taxon>Flavobacteriales</taxon>
        <taxon>Flavobacteriaceae</taxon>
        <taxon>Flavobacterium</taxon>
    </lineage>
</organism>
<keyword evidence="2" id="KW-1185">Reference proteome</keyword>
<dbReference type="InterPro" id="IPR015943">
    <property type="entry name" value="WD40/YVTN_repeat-like_dom_sf"/>
</dbReference>
<reference evidence="2" key="1">
    <citation type="journal article" date="2019" name="Int. J. Syst. Evol. Microbiol.">
        <title>The Global Catalogue of Microorganisms (GCM) 10K type strain sequencing project: providing services to taxonomists for standard genome sequencing and annotation.</title>
        <authorList>
            <consortium name="The Broad Institute Genomics Platform"/>
            <consortium name="The Broad Institute Genome Sequencing Center for Infectious Disease"/>
            <person name="Wu L."/>
            <person name="Ma J."/>
        </authorList>
    </citation>
    <scope>NUCLEOTIDE SEQUENCE [LARGE SCALE GENOMIC DNA]</scope>
    <source>
        <strain evidence="2">NBRC 103627</strain>
    </source>
</reference>
<dbReference type="Proteomes" id="UP001596003">
    <property type="component" value="Unassembled WGS sequence"/>
</dbReference>
<name>A0ABV8ZE26_9FLAO</name>
<proteinExistence type="predicted"/>
<accession>A0ABV8ZE26</accession>
<evidence type="ECO:0000313" key="2">
    <source>
        <dbReference type="Proteomes" id="UP001596003"/>
    </source>
</evidence>